<dbReference type="PROSITE" id="PS50110">
    <property type="entry name" value="RESPONSE_REGULATORY"/>
    <property type="match status" value="2"/>
</dbReference>
<dbReference type="NCBIfam" id="NF007135">
    <property type="entry name" value="PRK09581.1"/>
    <property type="match status" value="1"/>
</dbReference>
<dbReference type="SMART" id="SM00267">
    <property type="entry name" value="GGDEF"/>
    <property type="match status" value="1"/>
</dbReference>
<protein>
    <submittedName>
        <fullName evidence="3">Pole remodelling regulatory diguanylate cyclase</fullName>
    </submittedName>
</protein>
<feature type="domain" description="GGDEF" evidence="2">
    <location>
        <begin position="321"/>
        <end position="456"/>
    </location>
</feature>
<dbReference type="GO" id="GO:0052621">
    <property type="term" value="F:diguanylate cyclase activity"/>
    <property type="evidence" value="ECO:0007669"/>
    <property type="project" value="TreeGrafter"/>
</dbReference>
<dbReference type="InterPro" id="IPR029787">
    <property type="entry name" value="Nucleotide_cyclase"/>
</dbReference>
<dbReference type="Pfam" id="PF00990">
    <property type="entry name" value="GGDEF"/>
    <property type="match status" value="1"/>
</dbReference>
<dbReference type="FunFam" id="3.30.70.270:FF:000001">
    <property type="entry name" value="Diguanylate cyclase domain protein"/>
    <property type="match status" value="1"/>
</dbReference>
<dbReference type="PROSITE" id="PS50887">
    <property type="entry name" value="GGDEF"/>
    <property type="match status" value="1"/>
</dbReference>
<dbReference type="Gene3D" id="3.30.70.270">
    <property type="match status" value="1"/>
</dbReference>
<sequence length="456" mass="51162">MTARILVVDDLLANVRLLEAKLTAEYFDVSTAMNGVDALEIVQRTHPDIVLLDVMMPGMDGIEVCQRIKSNPVTQHIPVIMVTALDQPEDRVRCLDAGADDFLTKPVNDLSLFCRVKSLVRLKMLTDELRSRALENDAKLNMPEVGEFTENLQDCKILVVDDYGSLFERISAGVGSQHRLIKISDPQQAIFAATETAYDLAIIDLDMESFDGLRLCSQLRSLERTRQIPILVIVDPDDNRKMLRALEMGVNDYLSRPIDQQELAARIKTQLRRWRYTQKLRSHVSQTMEMAVTDPLTGLFNRRHMEAQVSILVDNAANRGKALSVLALDVDFFKKVNDTYGHDAGDAVLKELAVRFKQNIRNVDLPCRIGGEEFVIILPETDPKVAARIAERLRRAVSGKPFDVPNRDKTVDITVSIGLAAMGGPEDTQEQIFKRADEALYEAKERGRNKVVAHAA</sequence>
<dbReference type="SMART" id="SM00448">
    <property type="entry name" value="REC"/>
    <property type="match status" value="2"/>
</dbReference>
<dbReference type="GO" id="GO:1902201">
    <property type="term" value="P:negative regulation of bacterial-type flagellum-dependent cell motility"/>
    <property type="evidence" value="ECO:0007669"/>
    <property type="project" value="TreeGrafter"/>
</dbReference>
<dbReference type="InterPro" id="IPR050469">
    <property type="entry name" value="Diguanylate_Cyclase"/>
</dbReference>
<dbReference type="PANTHER" id="PTHR45138:SF9">
    <property type="entry name" value="DIGUANYLATE CYCLASE DGCM-RELATED"/>
    <property type="match status" value="1"/>
</dbReference>
<dbReference type="InterPro" id="IPR011006">
    <property type="entry name" value="CheY-like_superfamily"/>
</dbReference>
<reference evidence="3" key="1">
    <citation type="submission" date="2018-06" db="EMBL/GenBank/DDBJ databases">
        <authorList>
            <person name="Zhirakovskaya E."/>
        </authorList>
    </citation>
    <scope>NUCLEOTIDE SEQUENCE</scope>
</reference>
<organism evidence="3">
    <name type="scientific">hydrothermal vent metagenome</name>
    <dbReference type="NCBI Taxonomy" id="652676"/>
    <lineage>
        <taxon>unclassified sequences</taxon>
        <taxon>metagenomes</taxon>
        <taxon>ecological metagenomes</taxon>
    </lineage>
</organism>
<gene>
    <name evidence="3" type="ORF">MNBD_ALPHA08-2488</name>
</gene>
<proteinExistence type="predicted"/>
<dbReference type="GO" id="GO:0043709">
    <property type="term" value="P:cell adhesion involved in single-species biofilm formation"/>
    <property type="evidence" value="ECO:0007669"/>
    <property type="project" value="TreeGrafter"/>
</dbReference>
<accession>A0A3B0RG81</accession>
<dbReference type="InterPro" id="IPR043128">
    <property type="entry name" value="Rev_trsase/Diguanyl_cyclase"/>
</dbReference>
<dbReference type="FunFam" id="3.40.50.2300:FF:000574">
    <property type="entry name" value="Response regulator PleD"/>
    <property type="match status" value="1"/>
</dbReference>
<dbReference type="InterPro" id="IPR001789">
    <property type="entry name" value="Sig_transdc_resp-reg_receiver"/>
</dbReference>
<dbReference type="Pfam" id="PF00072">
    <property type="entry name" value="Response_reg"/>
    <property type="match status" value="2"/>
</dbReference>
<evidence type="ECO:0000313" key="3">
    <source>
        <dbReference type="EMBL" id="VAV90891.1"/>
    </source>
</evidence>
<name>A0A3B0RG81_9ZZZZ</name>
<dbReference type="CDD" id="cd01949">
    <property type="entry name" value="GGDEF"/>
    <property type="match status" value="1"/>
</dbReference>
<dbReference type="GO" id="GO:0005886">
    <property type="term" value="C:plasma membrane"/>
    <property type="evidence" value="ECO:0007669"/>
    <property type="project" value="TreeGrafter"/>
</dbReference>
<feature type="domain" description="Response regulatory" evidence="1">
    <location>
        <begin position="4"/>
        <end position="120"/>
    </location>
</feature>
<dbReference type="AlphaFoldDB" id="A0A3B0RG81"/>
<dbReference type="Gene3D" id="3.40.50.2300">
    <property type="match status" value="2"/>
</dbReference>
<dbReference type="PANTHER" id="PTHR45138">
    <property type="entry name" value="REGULATORY COMPONENTS OF SENSORY TRANSDUCTION SYSTEM"/>
    <property type="match status" value="1"/>
</dbReference>
<dbReference type="InterPro" id="IPR000160">
    <property type="entry name" value="GGDEF_dom"/>
</dbReference>
<dbReference type="GO" id="GO:0000160">
    <property type="term" value="P:phosphorelay signal transduction system"/>
    <property type="evidence" value="ECO:0007669"/>
    <property type="project" value="InterPro"/>
</dbReference>
<dbReference type="EMBL" id="UOEC01000085">
    <property type="protein sequence ID" value="VAV90891.1"/>
    <property type="molecule type" value="Genomic_DNA"/>
</dbReference>
<dbReference type="SUPFAM" id="SSF55073">
    <property type="entry name" value="Nucleotide cyclase"/>
    <property type="match status" value="1"/>
</dbReference>
<feature type="domain" description="Response regulatory" evidence="1">
    <location>
        <begin position="156"/>
        <end position="271"/>
    </location>
</feature>
<dbReference type="CDD" id="cd17538">
    <property type="entry name" value="REC_D1_PleD-like"/>
    <property type="match status" value="1"/>
</dbReference>
<evidence type="ECO:0000259" key="1">
    <source>
        <dbReference type="PROSITE" id="PS50110"/>
    </source>
</evidence>
<dbReference type="SUPFAM" id="SSF52172">
    <property type="entry name" value="CheY-like"/>
    <property type="match status" value="2"/>
</dbReference>
<dbReference type="NCBIfam" id="TIGR00254">
    <property type="entry name" value="GGDEF"/>
    <property type="match status" value="1"/>
</dbReference>
<evidence type="ECO:0000259" key="2">
    <source>
        <dbReference type="PROSITE" id="PS50887"/>
    </source>
</evidence>